<dbReference type="RefSeq" id="WP_345546922.1">
    <property type="nucleotide sequence ID" value="NZ_BAAAZA010000003.1"/>
</dbReference>
<keyword evidence="3" id="KW-1185">Reference proteome</keyword>
<feature type="compositionally biased region" description="Basic and acidic residues" evidence="1">
    <location>
        <begin position="1"/>
        <end position="31"/>
    </location>
</feature>
<dbReference type="EMBL" id="BAAAZA010000003">
    <property type="protein sequence ID" value="GAA3852421.1"/>
    <property type="molecule type" value="Genomic_DNA"/>
</dbReference>
<reference evidence="3" key="1">
    <citation type="journal article" date="2019" name="Int. J. Syst. Evol. Microbiol.">
        <title>The Global Catalogue of Microorganisms (GCM) 10K type strain sequencing project: providing services to taxonomists for standard genome sequencing and annotation.</title>
        <authorList>
            <consortium name="The Broad Institute Genomics Platform"/>
            <consortium name="The Broad Institute Genome Sequencing Center for Infectious Disease"/>
            <person name="Wu L."/>
            <person name="Ma J."/>
        </authorList>
    </citation>
    <scope>NUCLEOTIDE SEQUENCE [LARGE SCALE GENOMIC DNA]</scope>
    <source>
        <strain evidence="3">JCM 16578</strain>
    </source>
</reference>
<evidence type="ECO:0000256" key="1">
    <source>
        <dbReference type="SAM" id="MobiDB-lite"/>
    </source>
</evidence>
<accession>A0ABP7JRB3</accession>
<dbReference type="Proteomes" id="UP001501563">
    <property type="component" value="Unassembled WGS sequence"/>
</dbReference>
<feature type="region of interest" description="Disordered" evidence="1">
    <location>
        <begin position="1"/>
        <end position="40"/>
    </location>
</feature>
<gene>
    <name evidence="2" type="ORF">GCM10022207_13790</name>
</gene>
<comment type="caution">
    <text evidence="2">The sequence shown here is derived from an EMBL/GenBank/DDBJ whole genome shotgun (WGS) entry which is preliminary data.</text>
</comment>
<evidence type="ECO:0000313" key="2">
    <source>
        <dbReference type="EMBL" id="GAA3852421.1"/>
    </source>
</evidence>
<organism evidence="2 3">
    <name type="scientific">Streptomyces lannensis</name>
    <dbReference type="NCBI Taxonomy" id="766498"/>
    <lineage>
        <taxon>Bacteria</taxon>
        <taxon>Bacillati</taxon>
        <taxon>Actinomycetota</taxon>
        <taxon>Actinomycetes</taxon>
        <taxon>Kitasatosporales</taxon>
        <taxon>Streptomycetaceae</taxon>
        <taxon>Streptomyces</taxon>
    </lineage>
</organism>
<name>A0ABP7JRB3_9ACTN</name>
<evidence type="ECO:0008006" key="4">
    <source>
        <dbReference type="Google" id="ProtNLM"/>
    </source>
</evidence>
<evidence type="ECO:0000313" key="3">
    <source>
        <dbReference type="Proteomes" id="UP001501563"/>
    </source>
</evidence>
<sequence length="94" mass="10068">MTRPDVDLPHALDERVERRDPRGARGPETGHPRRPREHGRGLARALPALAVVMLVVGLVLPQGLILAAGLILAGSAAYLFAPPQGPAARHPRPR</sequence>
<proteinExistence type="predicted"/>
<protein>
    <recommendedName>
        <fullName evidence="4">Integral membrane protein</fullName>
    </recommendedName>
</protein>